<feature type="compositionally biased region" description="Low complexity" evidence="1">
    <location>
        <begin position="167"/>
        <end position="183"/>
    </location>
</feature>
<dbReference type="HOGENOM" id="CLU_1266968_0_0_1"/>
<evidence type="ECO:0000313" key="2">
    <source>
        <dbReference type="EMBL" id="KDR66141.1"/>
    </source>
</evidence>
<protein>
    <submittedName>
        <fullName evidence="2">Uncharacterized protein</fullName>
    </submittedName>
</protein>
<dbReference type="Proteomes" id="UP000027222">
    <property type="component" value="Unassembled WGS sequence"/>
</dbReference>
<evidence type="ECO:0000313" key="3">
    <source>
        <dbReference type="Proteomes" id="UP000027222"/>
    </source>
</evidence>
<dbReference type="EMBL" id="KL142427">
    <property type="protein sequence ID" value="KDR66141.1"/>
    <property type="molecule type" value="Genomic_DNA"/>
</dbReference>
<gene>
    <name evidence="2" type="ORF">GALMADRAFT_1209777</name>
</gene>
<keyword evidence="3" id="KW-1185">Reference proteome</keyword>
<proteinExistence type="predicted"/>
<organism evidence="2 3">
    <name type="scientific">Galerina marginata (strain CBS 339.88)</name>
    <dbReference type="NCBI Taxonomy" id="685588"/>
    <lineage>
        <taxon>Eukaryota</taxon>
        <taxon>Fungi</taxon>
        <taxon>Dikarya</taxon>
        <taxon>Basidiomycota</taxon>
        <taxon>Agaricomycotina</taxon>
        <taxon>Agaricomycetes</taxon>
        <taxon>Agaricomycetidae</taxon>
        <taxon>Agaricales</taxon>
        <taxon>Agaricineae</taxon>
        <taxon>Strophariaceae</taxon>
        <taxon>Galerina</taxon>
    </lineage>
</organism>
<sequence>MRCCAFCLSLAPTISWTSQGSYDDELSLLAPETSAPTTQSLRARQLGIDIGIIARVFSRGTRLLARIMRGSLPWSYYGFPSFPECAHRLPDPTTASTPCTAATITTMIDRHVNSSSGCRISTSSCTLCSCLFIATTRNAAVDLLIPHRSSPYPSTLRLPSSPPFPSCGPSRPASSSFAFPSTTRTRRSSAQVAYDGPSDGHTHTYLSICAPPRPSHPS</sequence>
<accession>A0A067S5R3</accession>
<reference evidence="3" key="1">
    <citation type="journal article" date="2014" name="Proc. Natl. Acad. Sci. U.S.A.">
        <title>Extensive sampling of basidiomycete genomes demonstrates inadequacy of the white-rot/brown-rot paradigm for wood decay fungi.</title>
        <authorList>
            <person name="Riley R."/>
            <person name="Salamov A.A."/>
            <person name="Brown D.W."/>
            <person name="Nagy L.G."/>
            <person name="Floudas D."/>
            <person name="Held B.W."/>
            <person name="Levasseur A."/>
            <person name="Lombard V."/>
            <person name="Morin E."/>
            <person name="Otillar R."/>
            <person name="Lindquist E.A."/>
            <person name="Sun H."/>
            <person name="LaButti K.M."/>
            <person name="Schmutz J."/>
            <person name="Jabbour D."/>
            <person name="Luo H."/>
            <person name="Baker S.E."/>
            <person name="Pisabarro A.G."/>
            <person name="Walton J.D."/>
            <person name="Blanchette R.A."/>
            <person name="Henrissat B."/>
            <person name="Martin F."/>
            <person name="Cullen D."/>
            <person name="Hibbett D.S."/>
            <person name="Grigoriev I.V."/>
        </authorList>
    </citation>
    <scope>NUCLEOTIDE SEQUENCE [LARGE SCALE GENOMIC DNA]</scope>
    <source>
        <strain evidence="3">CBS 339.88</strain>
    </source>
</reference>
<dbReference type="AlphaFoldDB" id="A0A067S5R3"/>
<evidence type="ECO:0000256" key="1">
    <source>
        <dbReference type="SAM" id="MobiDB-lite"/>
    </source>
</evidence>
<name>A0A067S5R3_GALM3</name>
<feature type="region of interest" description="Disordered" evidence="1">
    <location>
        <begin position="153"/>
        <end position="199"/>
    </location>
</feature>